<evidence type="ECO:0000313" key="4">
    <source>
        <dbReference type="Proteomes" id="UP000325218"/>
    </source>
</evidence>
<organism evidence="3 4">
    <name type="scientific">Paenibacillus faecis</name>
    <dbReference type="NCBI Taxonomy" id="862114"/>
    <lineage>
        <taxon>Bacteria</taxon>
        <taxon>Bacillati</taxon>
        <taxon>Bacillota</taxon>
        <taxon>Bacilli</taxon>
        <taxon>Bacillales</taxon>
        <taxon>Paenibacillaceae</taxon>
        <taxon>Paenibacillus</taxon>
    </lineage>
</organism>
<dbReference type="PANTHER" id="PTHR43155:SF2">
    <property type="entry name" value="CYCLIC DI-GMP PHOSPHODIESTERASE PA4108"/>
    <property type="match status" value="1"/>
</dbReference>
<dbReference type="Proteomes" id="UP000325218">
    <property type="component" value="Unassembled WGS sequence"/>
</dbReference>
<gene>
    <name evidence="3" type="ORF">FRY98_20575</name>
</gene>
<dbReference type="InterPro" id="IPR037522">
    <property type="entry name" value="HD_GYP_dom"/>
</dbReference>
<proteinExistence type="predicted"/>
<dbReference type="PROSITE" id="PS51832">
    <property type="entry name" value="HD_GYP"/>
    <property type="match status" value="1"/>
</dbReference>
<feature type="domain" description="HD-GYP" evidence="2">
    <location>
        <begin position="23"/>
        <end position="216"/>
    </location>
</feature>
<evidence type="ECO:0000259" key="2">
    <source>
        <dbReference type="PROSITE" id="PS51832"/>
    </source>
</evidence>
<sequence length="216" mass="24814">MTGLPSFRRRKPVNDSDLHIERLNLNQDPDAAMWLRILLHKHPEVYYHSSRVAMLAEKIAEPLELSDEETRQLVRGCFLHDIGKSVIPRETLTQREPFTSSQWDLIKQHPIVGARMAESNPGFSKEIVQIIRHHHERWDGRGYPDGLSGEEIPLGARICAVIDAFDSMTSNKVYRRSIQVSEARLELIRYANVQFDPDVVHAMVKLPIETLSIFSL</sequence>
<dbReference type="PANTHER" id="PTHR43155">
    <property type="entry name" value="CYCLIC DI-GMP PHOSPHODIESTERASE PA4108-RELATED"/>
    <property type="match status" value="1"/>
</dbReference>
<dbReference type="SUPFAM" id="SSF109604">
    <property type="entry name" value="HD-domain/PDEase-like"/>
    <property type="match status" value="1"/>
</dbReference>
<keyword evidence="4" id="KW-1185">Reference proteome</keyword>
<dbReference type="SMART" id="SM00471">
    <property type="entry name" value="HDc"/>
    <property type="match status" value="1"/>
</dbReference>
<dbReference type="Pfam" id="PF13487">
    <property type="entry name" value="HD_5"/>
    <property type="match status" value="1"/>
</dbReference>
<dbReference type="OrthoDB" id="9759601at2"/>
<dbReference type="PROSITE" id="PS51831">
    <property type="entry name" value="HD"/>
    <property type="match status" value="1"/>
</dbReference>
<feature type="domain" description="HD" evidence="1">
    <location>
        <begin position="45"/>
        <end position="168"/>
    </location>
</feature>
<dbReference type="Gene3D" id="1.10.3210.10">
    <property type="entry name" value="Hypothetical protein af1432"/>
    <property type="match status" value="1"/>
</dbReference>
<reference evidence="3 4" key="1">
    <citation type="submission" date="2019-08" db="EMBL/GenBank/DDBJ databases">
        <title>Genome sequencing of Paenibacillus faecis DSM 23593(T).</title>
        <authorList>
            <person name="Kook J.-K."/>
            <person name="Park S.-N."/>
            <person name="Lim Y.K."/>
        </authorList>
    </citation>
    <scope>NUCLEOTIDE SEQUENCE [LARGE SCALE GENOMIC DNA]</scope>
    <source>
        <strain evidence="3 4">DSM 23593</strain>
    </source>
</reference>
<protein>
    <submittedName>
        <fullName evidence="3">HD-GYP domain-containing protein</fullName>
    </submittedName>
</protein>
<evidence type="ECO:0000259" key="1">
    <source>
        <dbReference type="PROSITE" id="PS51831"/>
    </source>
</evidence>
<dbReference type="CDD" id="cd00077">
    <property type="entry name" value="HDc"/>
    <property type="match status" value="1"/>
</dbReference>
<dbReference type="InterPro" id="IPR006674">
    <property type="entry name" value="HD_domain"/>
</dbReference>
<accession>A0A5D0CQG2</accession>
<dbReference type="NCBIfam" id="TIGR00277">
    <property type="entry name" value="HDIG"/>
    <property type="match status" value="1"/>
</dbReference>
<name>A0A5D0CQG2_9BACL</name>
<dbReference type="InterPro" id="IPR006675">
    <property type="entry name" value="HDIG_dom"/>
</dbReference>
<evidence type="ECO:0000313" key="3">
    <source>
        <dbReference type="EMBL" id="TYA11534.1"/>
    </source>
</evidence>
<dbReference type="InterPro" id="IPR003607">
    <property type="entry name" value="HD/PDEase_dom"/>
</dbReference>
<dbReference type="EMBL" id="VSDO01000004">
    <property type="protein sequence ID" value="TYA11534.1"/>
    <property type="molecule type" value="Genomic_DNA"/>
</dbReference>
<comment type="caution">
    <text evidence="3">The sequence shown here is derived from an EMBL/GenBank/DDBJ whole genome shotgun (WGS) entry which is preliminary data.</text>
</comment>
<dbReference type="AlphaFoldDB" id="A0A5D0CQG2"/>